<sequence>MTRWVATVPGGVRRRQRRRRLPYLGPPAYGSTPRWGFPALAWRWPTTVPGTSSEVDRPVTVDRVRLVAGNASAMMWAVAALALLAAGGEVWRYVLMVRSLDGALSSRLVATSDAVVTTAAVLALAFAVLAVVVVVWWLLLARRVAADIVHRTPARPDWQVLVYLAVPGVNLVMAGVVLAELEHQVLRRPAGGRPRPSRATVVWWAAWVLSGLLFGATVVWRFRGGAQAQADGIVLTAVTDLAAVAVAVLTALAVRRLTALLSPMDPDRVRHLRVVSVSGAPEPALRATRTVPSRR</sequence>
<comment type="caution">
    <text evidence="3">The sequence shown here is derived from an EMBL/GenBank/DDBJ whole genome shotgun (WGS) entry which is preliminary data.</text>
</comment>
<keyword evidence="1" id="KW-0472">Membrane</keyword>
<dbReference type="InterPro" id="IPR025565">
    <property type="entry name" value="DUF4328"/>
</dbReference>
<keyword evidence="1" id="KW-0812">Transmembrane</keyword>
<evidence type="ECO:0000256" key="1">
    <source>
        <dbReference type="SAM" id="Phobius"/>
    </source>
</evidence>
<proteinExistence type="predicted"/>
<dbReference type="Pfam" id="PF14219">
    <property type="entry name" value="DUF4328"/>
    <property type="match status" value="1"/>
</dbReference>
<dbReference type="AlphaFoldDB" id="A0A7Z0WG26"/>
<feature type="transmembrane region" description="Helical" evidence="1">
    <location>
        <begin position="232"/>
        <end position="254"/>
    </location>
</feature>
<accession>A0A7Z0WG26</accession>
<dbReference type="EMBL" id="MSIF01000022">
    <property type="protein sequence ID" value="OLF06402.1"/>
    <property type="molecule type" value="Genomic_DNA"/>
</dbReference>
<feature type="transmembrane region" description="Helical" evidence="1">
    <location>
        <begin position="114"/>
        <end position="139"/>
    </location>
</feature>
<evidence type="ECO:0000259" key="2">
    <source>
        <dbReference type="Pfam" id="PF14219"/>
    </source>
</evidence>
<feature type="transmembrane region" description="Helical" evidence="1">
    <location>
        <begin position="201"/>
        <end position="220"/>
    </location>
</feature>
<gene>
    <name evidence="3" type="ORF">BLA60_32535</name>
</gene>
<keyword evidence="1" id="KW-1133">Transmembrane helix</keyword>
<name>A0A7Z0WG26_9PSEU</name>
<feature type="transmembrane region" description="Helical" evidence="1">
    <location>
        <begin position="160"/>
        <end position="181"/>
    </location>
</feature>
<keyword evidence="4" id="KW-1185">Reference proteome</keyword>
<evidence type="ECO:0000313" key="3">
    <source>
        <dbReference type="EMBL" id="OLF06402.1"/>
    </source>
</evidence>
<dbReference type="Proteomes" id="UP000185696">
    <property type="component" value="Unassembled WGS sequence"/>
</dbReference>
<feature type="domain" description="DUF4328" evidence="2">
    <location>
        <begin position="102"/>
        <end position="259"/>
    </location>
</feature>
<reference evidence="3 4" key="1">
    <citation type="submission" date="2016-12" db="EMBL/GenBank/DDBJ databases">
        <title>The draft genome sequence of Actinophytocola xinjiangensis.</title>
        <authorList>
            <person name="Wang W."/>
            <person name="Yuan L."/>
        </authorList>
    </citation>
    <scope>NUCLEOTIDE SEQUENCE [LARGE SCALE GENOMIC DNA]</scope>
    <source>
        <strain evidence="3 4">CGMCC 4.4663</strain>
    </source>
</reference>
<protein>
    <recommendedName>
        <fullName evidence="2">DUF4328 domain-containing protein</fullName>
    </recommendedName>
</protein>
<feature type="transmembrane region" description="Helical" evidence="1">
    <location>
        <begin position="73"/>
        <end position="94"/>
    </location>
</feature>
<evidence type="ECO:0000313" key="4">
    <source>
        <dbReference type="Proteomes" id="UP000185696"/>
    </source>
</evidence>
<organism evidence="3 4">
    <name type="scientific">Actinophytocola xinjiangensis</name>
    <dbReference type="NCBI Taxonomy" id="485602"/>
    <lineage>
        <taxon>Bacteria</taxon>
        <taxon>Bacillati</taxon>
        <taxon>Actinomycetota</taxon>
        <taxon>Actinomycetes</taxon>
        <taxon>Pseudonocardiales</taxon>
        <taxon>Pseudonocardiaceae</taxon>
    </lineage>
</organism>